<dbReference type="EMBL" id="CALYLO010000002">
    <property type="protein sequence ID" value="CAH8244491.1"/>
    <property type="molecule type" value="Genomic_DNA"/>
</dbReference>
<evidence type="ECO:0000313" key="1">
    <source>
        <dbReference type="EMBL" id="CAH8244491.1"/>
    </source>
</evidence>
<reference evidence="1" key="1">
    <citation type="submission" date="2022-06" db="EMBL/GenBank/DDBJ databases">
        <authorList>
            <person name="Dietemann V."/>
            <person name="Ory F."/>
            <person name="Dainat B."/>
            <person name="Oberhansli S."/>
        </authorList>
    </citation>
    <scope>NUCLEOTIDE SEQUENCE</scope>
    <source>
        <strain evidence="1">Ena-SAMPLE-TAB-26-04-2022-14:26:32:270-5432</strain>
    </source>
</reference>
<protein>
    <submittedName>
        <fullName evidence="1">Uncharacterized protein</fullName>
    </submittedName>
</protein>
<comment type="caution">
    <text evidence="1">The sequence shown here is derived from an EMBL/GenBank/DDBJ whole genome shotgun (WGS) entry which is preliminary data.</text>
</comment>
<sequence>MLQRIFFGSKLGTLSVLHRLFLLSDESHHIKNESPKIHMDFLNGLIYGLQETASDPGGIIAFWTHHRFLDASLPSRGTSPSVA</sequence>
<name>A0ABN8U098_9BACL</name>
<keyword evidence="2" id="KW-1185">Reference proteome</keyword>
<accession>A0ABN8U098</accession>
<organism evidence="1 2">
    <name type="scientific">Paenibacillus melissococcoides</name>
    <dbReference type="NCBI Taxonomy" id="2912268"/>
    <lineage>
        <taxon>Bacteria</taxon>
        <taxon>Bacillati</taxon>
        <taxon>Bacillota</taxon>
        <taxon>Bacilli</taxon>
        <taxon>Bacillales</taxon>
        <taxon>Paenibacillaceae</taxon>
        <taxon>Paenibacillus</taxon>
    </lineage>
</organism>
<proteinExistence type="predicted"/>
<gene>
    <name evidence="1" type="ORF">WJ0W_001726</name>
</gene>
<dbReference type="Proteomes" id="UP001154322">
    <property type="component" value="Unassembled WGS sequence"/>
</dbReference>
<evidence type="ECO:0000313" key="2">
    <source>
        <dbReference type="Proteomes" id="UP001154322"/>
    </source>
</evidence>